<comment type="caution">
    <text evidence="2">The sequence shown here is derived from an EMBL/GenBank/DDBJ whole genome shotgun (WGS) entry which is preliminary data.</text>
</comment>
<evidence type="ECO:0000313" key="3">
    <source>
        <dbReference type="Proteomes" id="UP000308730"/>
    </source>
</evidence>
<dbReference type="AlphaFoldDB" id="A0A4S4MU12"/>
<dbReference type="OrthoDB" id="6359816at2759"/>
<keyword evidence="3" id="KW-1185">Reference proteome</keyword>
<evidence type="ECO:0000313" key="2">
    <source>
        <dbReference type="EMBL" id="THH29719.1"/>
    </source>
</evidence>
<name>A0A4S4MU12_9APHY</name>
<feature type="compositionally biased region" description="Pro residues" evidence="1">
    <location>
        <begin position="332"/>
        <end position="351"/>
    </location>
</feature>
<dbReference type="Proteomes" id="UP000308730">
    <property type="component" value="Unassembled WGS sequence"/>
</dbReference>
<protein>
    <recommendedName>
        <fullName evidence="4">BTB domain-containing protein</fullName>
    </recommendedName>
</protein>
<accession>A0A4S4MU12</accession>
<reference evidence="2 3" key="1">
    <citation type="submission" date="2019-02" db="EMBL/GenBank/DDBJ databases">
        <title>Genome sequencing of the rare red list fungi Antrodiella citrinella (Flaviporus citrinellus).</title>
        <authorList>
            <person name="Buettner E."/>
            <person name="Kellner H."/>
        </authorList>
    </citation>
    <scope>NUCLEOTIDE SEQUENCE [LARGE SCALE GENOMIC DNA]</scope>
    <source>
        <strain evidence="2 3">DSM 108506</strain>
    </source>
</reference>
<dbReference type="InterPro" id="IPR011333">
    <property type="entry name" value="SKP1/BTB/POZ_sf"/>
</dbReference>
<dbReference type="EMBL" id="SGPM01000111">
    <property type="protein sequence ID" value="THH29719.1"/>
    <property type="molecule type" value="Genomic_DNA"/>
</dbReference>
<evidence type="ECO:0000256" key="1">
    <source>
        <dbReference type="SAM" id="MobiDB-lite"/>
    </source>
</evidence>
<proteinExistence type="predicted"/>
<organism evidence="2 3">
    <name type="scientific">Antrodiella citrinella</name>
    <dbReference type="NCBI Taxonomy" id="2447956"/>
    <lineage>
        <taxon>Eukaryota</taxon>
        <taxon>Fungi</taxon>
        <taxon>Dikarya</taxon>
        <taxon>Basidiomycota</taxon>
        <taxon>Agaricomycotina</taxon>
        <taxon>Agaricomycetes</taxon>
        <taxon>Polyporales</taxon>
        <taxon>Steccherinaceae</taxon>
        <taxon>Antrodiella</taxon>
    </lineage>
</organism>
<evidence type="ECO:0008006" key="4">
    <source>
        <dbReference type="Google" id="ProtNLM"/>
    </source>
</evidence>
<sequence>MPTITSPLSLSPLQVALADSIHNVDFADTVYYLFSSHLPSGKVGKLQPIFANSHVLKAAGQHFRGQLSAGFQRHHDLPVDIGDYDYEDDSDLEDSEEVLTHDDVEFLSAGSSTSVLSVKDKDSDSSSSLVDRAESLTLGTSKLPVPADANRFKHVVVVTDVAATTWCALMFYIYTGKIEFAPLRSEGVEKREEFFSKYGRNPFALKACSPKSMYRLADIVGLDDLKLLAFEDIQSKLYSTTILTEAFSLFTSRFPQIMEAEVKSVCDLPPTSLVMRRLEEKMSQIVRGDLPCAQAVVMALLKQLLRRNEQFEVAQWEIDSSPGTPRGMPFPSTEPPPATAPPPPVVPPPTTTPLARRRVTVGVR</sequence>
<feature type="region of interest" description="Disordered" evidence="1">
    <location>
        <begin position="317"/>
        <end position="364"/>
    </location>
</feature>
<dbReference type="Gene3D" id="3.30.710.10">
    <property type="entry name" value="Potassium Channel Kv1.1, Chain A"/>
    <property type="match status" value="1"/>
</dbReference>
<feature type="compositionally biased region" description="Basic residues" evidence="1">
    <location>
        <begin position="355"/>
        <end position="364"/>
    </location>
</feature>
<gene>
    <name evidence="2" type="ORF">EUX98_g4490</name>
</gene>